<dbReference type="AlphaFoldDB" id="A0A067M414"/>
<reference evidence="4" key="1">
    <citation type="journal article" date="2014" name="Proc. Natl. Acad. Sci. U.S.A.">
        <title>Extensive sampling of basidiomycete genomes demonstrates inadequacy of the white-rot/brown-rot paradigm for wood decay fungi.</title>
        <authorList>
            <person name="Riley R."/>
            <person name="Salamov A.A."/>
            <person name="Brown D.W."/>
            <person name="Nagy L.G."/>
            <person name="Floudas D."/>
            <person name="Held B.W."/>
            <person name="Levasseur A."/>
            <person name="Lombard V."/>
            <person name="Morin E."/>
            <person name="Otillar R."/>
            <person name="Lindquist E.A."/>
            <person name="Sun H."/>
            <person name="LaButti K.M."/>
            <person name="Schmutz J."/>
            <person name="Jabbour D."/>
            <person name="Luo H."/>
            <person name="Baker S.E."/>
            <person name="Pisabarro A.G."/>
            <person name="Walton J.D."/>
            <person name="Blanchette R.A."/>
            <person name="Henrissat B."/>
            <person name="Martin F."/>
            <person name="Cullen D."/>
            <person name="Hibbett D.S."/>
            <person name="Grigoriev I.V."/>
        </authorList>
    </citation>
    <scope>NUCLEOTIDE SEQUENCE [LARGE SCALE GENOMIC DNA]</scope>
    <source>
        <strain evidence="4">FD-172 SS1</strain>
    </source>
</reference>
<evidence type="ECO:0000313" key="4">
    <source>
        <dbReference type="Proteomes" id="UP000027195"/>
    </source>
</evidence>
<dbReference type="Proteomes" id="UP000027195">
    <property type="component" value="Unassembled WGS sequence"/>
</dbReference>
<name>A0A067M414_BOTB1</name>
<feature type="compositionally biased region" description="Basic and acidic residues" evidence="2">
    <location>
        <begin position="35"/>
        <end position="45"/>
    </location>
</feature>
<evidence type="ECO:0000313" key="3">
    <source>
        <dbReference type="EMBL" id="KDQ10523.1"/>
    </source>
</evidence>
<feature type="coiled-coil region" evidence="1">
    <location>
        <begin position="252"/>
        <end position="279"/>
    </location>
</feature>
<dbReference type="OrthoDB" id="3305702at2759"/>
<dbReference type="InParanoid" id="A0A067M414"/>
<gene>
    <name evidence="3" type="ORF">BOTBODRAFT_178179</name>
</gene>
<keyword evidence="4" id="KW-1185">Reference proteome</keyword>
<dbReference type="EMBL" id="KL198067">
    <property type="protein sequence ID" value="KDQ10523.1"/>
    <property type="molecule type" value="Genomic_DNA"/>
</dbReference>
<feature type="compositionally biased region" description="Basic and acidic residues" evidence="2">
    <location>
        <begin position="74"/>
        <end position="88"/>
    </location>
</feature>
<evidence type="ECO:0000256" key="2">
    <source>
        <dbReference type="SAM" id="MobiDB-lite"/>
    </source>
</evidence>
<keyword evidence="1" id="KW-0175">Coiled coil</keyword>
<organism evidence="3 4">
    <name type="scientific">Botryobasidium botryosum (strain FD-172 SS1)</name>
    <dbReference type="NCBI Taxonomy" id="930990"/>
    <lineage>
        <taxon>Eukaryota</taxon>
        <taxon>Fungi</taxon>
        <taxon>Dikarya</taxon>
        <taxon>Basidiomycota</taxon>
        <taxon>Agaricomycotina</taxon>
        <taxon>Agaricomycetes</taxon>
        <taxon>Cantharellales</taxon>
        <taxon>Botryobasidiaceae</taxon>
        <taxon>Botryobasidium</taxon>
    </lineage>
</organism>
<proteinExistence type="predicted"/>
<accession>A0A067M414</accession>
<evidence type="ECO:0000256" key="1">
    <source>
        <dbReference type="SAM" id="Coils"/>
    </source>
</evidence>
<dbReference type="HOGENOM" id="CLU_804084_0_0_1"/>
<feature type="region of interest" description="Disordered" evidence="2">
    <location>
        <begin position="1"/>
        <end position="88"/>
    </location>
</feature>
<protein>
    <submittedName>
        <fullName evidence="3">Uncharacterized protein</fullName>
    </submittedName>
</protein>
<feature type="compositionally biased region" description="Low complexity" evidence="2">
    <location>
        <begin position="46"/>
        <end position="58"/>
    </location>
</feature>
<sequence length="345" mass="37380">MPPRKAAGAKKRALPAEESGAEPQPSSTKPVKRTKVAEKEKEKSQKPAPTAAAKPAVRAKAKPSAPPPPPAKAPSDDEKDKNDKAGKKEIDWTVKMKIARLEGLLERLANGSLRVIASELGIRLQGGTNNDNACEIIGWLEYKATNGSKLEREYKKIKNLCGSCGLEEAEEQDAQTEADYIKVKRMLGELSEASLKTLAKELFTDLGIAVKCTERAGLLREVEGLLANEILGGSDLSEEMEAIKSAHEKCLSEATAASNNEVQERLEELQDSINSLTKQYLKDVSKGLGCYCGGTNARMAAELNEFLESAVENGSDLKQEARTVRAVYRRCYPSHCGGNSGDSDY</sequence>